<dbReference type="PANTHER" id="PTHR46383">
    <property type="entry name" value="ASPARTATE AMINOTRANSFERASE"/>
    <property type="match status" value="1"/>
</dbReference>
<dbReference type="InterPro" id="IPR015421">
    <property type="entry name" value="PyrdxlP-dep_Trfase_major"/>
</dbReference>
<protein>
    <recommendedName>
        <fullName evidence="6">Aminotransferase</fullName>
        <ecNumber evidence="6">2.6.1.-</ecNumber>
    </recommendedName>
</protein>
<dbReference type="InterPro" id="IPR015422">
    <property type="entry name" value="PyrdxlP-dep_Trfase_small"/>
</dbReference>
<evidence type="ECO:0000259" key="7">
    <source>
        <dbReference type="Pfam" id="PF00155"/>
    </source>
</evidence>
<dbReference type="InterPro" id="IPR004839">
    <property type="entry name" value="Aminotransferase_I/II_large"/>
</dbReference>
<evidence type="ECO:0000313" key="8">
    <source>
        <dbReference type="EMBL" id="MEQ2466110.1"/>
    </source>
</evidence>
<name>A0ABV1EYC0_9BACI</name>
<keyword evidence="5" id="KW-0663">Pyridoxal phosphate</keyword>
<evidence type="ECO:0000256" key="3">
    <source>
        <dbReference type="ARBA" id="ARBA00022576"/>
    </source>
</evidence>
<dbReference type="Pfam" id="PF00155">
    <property type="entry name" value="Aminotran_1_2"/>
    <property type="match status" value="1"/>
</dbReference>
<dbReference type="Gene3D" id="3.40.640.10">
    <property type="entry name" value="Type I PLP-dependent aspartate aminotransferase-like (Major domain)"/>
    <property type="match status" value="1"/>
</dbReference>
<keyword evidence="3 6" id="KW-0032">Aminotransferase</keyword>
<dbReference type="RefSeq" id="WP_349204750.1">
    <property type="nucleotide sequence ID" value="NZ_JBBMFN010000021.1"/>
</dbReference>
<reference evidence="8 9" key="1">
    <citation type="submission" date="2024-03" db="EMBL/GenBank/DDBJ databases">
        <title>Human intestinal bacterial collection.</title>
        <authorList>
            <person name="Pauvert C."/>
            <person name="Hitch T.C.A."/>
            <person name="Clavel T."/>
        </authorList>
    </citation>
    <scope>NUCLEOTIDE SEQUENCE [LARGE SCALE GENOMIC DNA]</scope>
    <source>
        <strain evidence="8 9">CLA-SR-H024</strain>
    </source>
</reference>
<keyword evidence="4 6" id="KW-0808">Transferase</keyword>
<dbReference type="PANTHER" id="PTHR46383:SF1">
    <property type="entry name" value="ASPARTATE AMINOTRANSFERASE"/>
    <property type="match status" value="1"/>
</dbReference>
<proteinExistence type="inferred from homology"/>
<dbReference type="EMBL" id="JBBMFN010000021">
    <property type="protein sequence ID" value="MEQ2466110.1"/>
    <property type="molecule type" value="Genomic_DNA"/>
</dbReference>
<comment type="cofactor">
    <cofactor evidence="1 6">
        <name>pyridoxal 5'-phosphate</name>
        <dbReference type="ChEBI" id="CHEBI:597326"/>
    </cofactor>
</comment>
<comment type="similarity">
    <text evidence="2 6">Belongs to the class-I pyridoxal-phosphate-dependent aminotransferase family.</text>
</comment>
<organism evidence="8 9">
    <name type="scientific">Niallia hominis</name>
    <dbReference type="NCBI Taxonomy" id="3133173"/>
    <lineage>
        <taxon>Bacteria</taxon>
        <taxon>Bacillati</taxon>
        <taxon>Bacillota</taxon>
        <taxon>Bacilli</taxon>
        <taxon>Bacillales</taxon>
        <taxon>Bacillaceae</taxon>
        <taxon>Niallia</taxon>
    </lineage>
</organism>
<gene>
    <name evidence="8" type="ORF">WMO63_10585</name>
</gene>
<keyword evidence="9" id="KW-1185">Reference proteome</keyword>
<evidence type="ECO:0000256" key="6">
    <source>
        <dbReference type="RuleBase" id="RU000481"/>
    </source>
</evidence>
<dbReference type="InterPro" id="IPR015424">
    <property type="entry name" value="PyrdxlP-dep_Trfase"/>
</dbReference>
<dbReference type="CDD" id="cd00609">
    <property type="entry name" value="AAT_like"/>
    <property type="match status" value="1"/>
</dbReference>
<evidence type="ECO:0000313" key="9">
    <source>
        <dbReference type="Proteomes" id="UP001465426"/>
    </source>
</evidence>
<accession>A0ABV1EYC0</accession>
<dbReference type="InterPro" id="IPR004838">
    <property type="entry name" value="NHTrfase_class1_PyrdxlP-BS"/>
</dbReference>
<evidence type="ECO:0000256" key="2">
    <source>
        <dbReference type="ARBA" id="ARBA00007441"/>
    </source>
</evidence>
<feature type="domain" description="Aminotransferase class I/classII large" evidence="7">
    <location>
        <begin position="37"/>
        <end position="387"/>
    </location>
</feature>
<evidence type="ECO:0000256" key="1">
    <source>
        <dbReference type="ARBA" id="ARBA00001933"/>
    </source>
</evidence>
<evidence type="ECO:0000256" key="5">
    <source>
        <dbReference type="ARBA" id="ARBA00022898"/>
    </source>
</evidence>
<comment type="caution">
    <text evidence="8">The sequence shown here is derived from an EMBL/GenBank/DDBJ whole genome shotgun (WGS) entry which is preliminary data.</text>
</comment>
<sequence>MEELIRSVANRLTNIPFSSIREIFDEANAMQKSGINITHMEIGRPDFDTPIHIKEAANAALQEGFVHYTANNGIQELREAIAVKLKRENKIHVDPNKEIVVSVGCKEAIVSMILAFINPGDEVLIPDPAWLEYQYIVELAGGVSVSIPLREEEDFILNPEDVRARITSKTKMILLNSPHNPTGAVLPEAYLKELADIAINHNLLVLSDEIYEKLIYEDAEHISIATLPGMFERTITINGFSKAYAMDGWRLGYAAGPEKLMKPIMKVHQYNTSSATSFAQYGAVAAYLGTQEPVFKMVQEFDKRRQLLVNRLQELDYVSCVVPKGAFYVFPSFKGIGMTSKELATFLLREAQIACVPGSAFGNYGEGYLRMAYSTEYKQIDEAMDRLGEALKKLTVKG</sequence>
<dbReference type="PROSITE" id="PS00105">
    <property type="entry name" value="AA_TRANSFER_CLASS_1"/>
    <property type="match status" value="1"/>
</dbReference>
<dbReference type="SUPFAM" id="SSF53383">
    <property type="entry name" value="PLP-dependent transferases"/>
    <property type="match status" value="1"/>
</dbReference>
<dbReference type="Proteomes" id="UP001465426">
    <property type="component" value="Unassembled WGS sequence"/>
</dbReference>
<dbReference type="EC" id="2.6.1.-" evidence="6"/>
<dbReference type="InterPro" id="IPR050596">
    <property type="entry name" value="AspAT/PAT-like"/>
</dbReference>
<evidence type="ECO:0000256" key="4">
    <source>
        <dbReference type="ARBA" id="ARBA00022679"/>
    </source>
</evidence>
<dbReference type="GO" id="GO:0008483">
    <property type="term" value="F:transaminase activity"/>
    <property type="evidence" value="ECO:0007669"/>
    <property type="project" value="UniProtKB-KW"/>
</dbReference>
<dbReference type="Gene3D" id="3.90.1150.10">
    <property type="entry name" value="Aspartate Aminotransferase, domain 1"/>
    <property type="match status" value="1"/>
</dbReference>